<dbReference type="InterPro" id="IPR036188">
    <property type="entry name" value="FAD/NAD-bd_sf"/>
</dbReference>
<name>A0A1R4GX47_9GAMM</name>
<keyword evidence="6" id="KW-1185">Reference proteome</keyword>
<dbReference type="GO" id="GO:0004497">
    <property type="term" value="F:monooxygenase activity"/>
    <property type="evidence" value="ECO:0007669"/>
    <property type="project" value="UniProtKB-KW"/>
</dbReference>
<comment type="cofactor">
    <cofactor evidence="1">
        <name>FAD</name>
        <dbReference type="ChEBI" id="CHEBI:57692"/>
    </cofactor>
</comment>
<evidence type="ECO:0000256" key="2">
    <source>
        <dbReference type="ARBA" id="ARBA00010139"/>
    </source>
</evidence>
<dbReference type="FunFam" id="3.50.50.60:FF:000213">
    <property type="entry name" value="FAD-containing monooxygenase EthA"/>
    <property type="match status" value="1"/>
</dbReference>
<dbReference type="Proteomes" id="UP000188357">
    <property type="component" value="Unassembled WGS sequence"/>
</dbReference>
<dbReference type="PANTHER" id="PTHR43872">
    <property type="entry name" value="MONOOXYGENASE, PUTATIVE (AFU_ORTHOLOGUE AFUA_8G02570)-RELATED"/>
    <property type="match status" value="1"/>
</dbReference>
<comment type="similarity">
    <text evidence="2">Belongs to the FAD-binding monooxygenase family.</text>
</comment>
<feature type="region of interest" description="Disordered" evidence="4">
    <location>
        <begin position="1"/>
        <end position="26"/>
    </location>
</feature>
<dbReference type="EC" id="1.14.13.-" evidence="5"/>
<dbReference type="STRING" id="1945521.A1232T_01714"/>
<keyword evidence="3 5" id="KW-0503">Monooxygenase</keyword>
<dbReference type="AlphaFoldDB" id="A0A1R4GX47"/>
<evidence type="ECO:0000313" key="5">
    <source>
        <dbReference type="EMBL" id="SJM72402.1"/>
    </source>
</evidence>
<dbReference type="EMBL" id="FUGE01000167">
    <property type="protein sequence ID" value="SJM72402.1"/>
    <property type="molecule type" value="Genomic_DNA"/>
</dbReference>
<gene>
    <name evidence="5" type="primary">ethA</name>
    <name evidence="5" type="ORF">A1232T_01714</name>
</gene>
<evidence type="ECO:0000256" key="1">
    <source>
        <dbReference type="ARBA" id="ARBA00001974"/>
    </source>
</evidence>
<protein>
    <submittedName>
        <fullName evidence="5">FAD-containing monooxygenase EthA</fullName>
        <ecNumber evidence="5">1.14.13.-</ecNumber>
    </submittedName>
</protein>
<evidence type="ECO:0000256" key="4">
    <source>
        <dbReference type="SAM" id="MobiDB-lite"/>
    </source>
</evidence>
<keyword evidence="5" id="KW-0560">Oxidoreductase</keyword>
<reference evidence="5 6" key="1">
    <citation type="submission" date="2017-02" db="EMBL/GenBank/DDBJ databases">
        <authorList>
            <person name="Peterson S.W."/>
        </authorList>
    </citation>
    <scope>NUCLEOTIDE SEQUENCE [LARGE SCALE GENOMIC DNA]</scope>
    <source>
        <strain evidence="5">Psychrobacter_piechaudii</strain>
    </source>
</reference>
<sequence length="573" mass="63894">MRMPCKQKTATPRLAPEPSSRSNQPAITPTIALRDKLPQLPALPNLPRRATATMRRLLPSLPFRKKEPQLEVLIIGAGISGIAMATHLSQDKLLSKWLKKGRVGLVEKRAAMGGTWDLFKYPGIRSDSDMTTFGFAHRPWMGKKTLADAASIKAYIEEAAKEAAIEPLIEFNTEVTKIEWSSSDKYWTATLKEVNTGKTRTVTSRFVVGATGYYDFEQGYQPKFSGQQQFKGQLIHPQQWHDNIDYDNKRVVVIGSGATAVTLVPALIQPLSPSPEHKTQSAAHVTMLQRSPTYIGSIPSEDDSLKTLTNRFHLSTQTAYGLVRWRNILLQQGLYRFSKIAPNVMKKSLVTRVKNELKGSDVPIEHFKPHYDPWDERLCAVPDGDLFKALKTDKADIVTDTIESLTPTGIALTSGRHLEADIIITATGLKLQMLGGAQVLVDGQVITVDQRMTYKAVMVEGVPNLAVLFGYTNASWTLKIDLACDYIVRLLRHMQQNGHNTVLPSSIATDGDKAITQADTVMGSLTAGYISRAKNVLPKQGDRYPWYVTNNYLTDIVMLKYQRVADKWLRFGR</sequence>
<accession>A0A1R4GX47</accession>
<dbReference type="Gene3D" id="3.50.50.60">
    <property type="entry name" value="FAD/NAD(P)-binding domain"/>
    <property type="match status" value="2"/>
</dbReference>
<dbReference type="Pfam" id="PF13738">
    <property type="entry name" value="Pyr_redox_3"/>
    <property type="match status" value="1"/>
</dbReference>
<dbReference type="InterPro" id="IPR051820">
    <property type="entry name" value="FAD-binding_MO"/>
</dbReference>
<evidence type="ECO:0000256" key="3">
    <source>
        <dbReference type="ARBA" id="ARBA00023033"/>
    </source>
</evidence>
<evidence type="ECO:0000313" key="6">
    <source>
        <dbReference type="Proteomes" id="UP000188357"/>
    </source>
</evidence>
<organism evidence="5 6">
    <name type="scientific">Psychrobacter piechaudii</name>
    <dbReference type="NCBI Taxonomy" id="1945521"/>
    <lineage>
        <taxon>Bacteria</taxon>
        <taxon>Pseudomonadati</taxon>
        <taxon>Pseudomonadota</taxon>
        <taxon>Gammaproteobacteria</taxon>
        <taxon>Moraxellales</taxon>
        <taxon>Moraxellaceae</taxon>
        <taxon>Psychrobacter</taxon>
    </lineage>
</organism>
<dbReference type="OrthoDB" id="312624at2"/>
<dbReference type="RefSeq" id="WP_077451427.1">
    <property type="nucleotide sequence ID" value="NZ_FUGE01000167.1"/>
</dbReference>
<dbReference type="SUPFAM" id="SSF51905">
    <property type="entry name" value="FAD/NAD(P)-binding domain"/>
    <property type="match status" value="2"/>
</dbReference>
<dbReference type="PANTHER" id="PTHR43872:SF1">
    <property type="entry name" value="MONOOXYGENASE, PUTATIVE (AFU_ORTHOLOGUE AFUA_8G02570)-RELATED"/>
    <property type="match status" value="1"/>
</dbReference>
<proteinExistence type="inferred from homology"/>